<dbReference type="Gene3D" id="3.40.30.10">
    <property type="entry name" value="Glutaredoxin"/>
    <property type="match status" value="1"/>
</dbReference>
<dbReference type="EMBL" id="BAABAT010000017">
    <property type="protein sequence ID" value="GAA4253895.1"/>
    <property type="molecule type" value="Genomic_DNA"/>
</dbReference>
<dbReference type="Pfam" id="PF13462">
    <property type="entry name" value="Thioredoxin_4"/>
    <property type="match status" value="1"/>
</dbReference>
<dbReference type="InterPro" id="IPR012336">
    <property type="entry name" value="Thioredoxin-like_fold"/>
</dbReference>
<accession>A0ABP8DE64</accession>
<feature type="region of interest" description="Disordered" evidence="1">
    <location>
        <begin position="114"/>
        <end position="134"/>
    </location>
</feature>
<dbReference type="InterPro" id="IPR036249">
    <property type="entry name" value="Thioredoxin-like_sf"/>
</dbReference>
<feature type="domain" description="Thioredoxin-like fold" evidence="2">
    <location>
        <begin position="9"/>
        <end position="162"/>
    </location>
</feature>
<sequence length="169" mass="18396">MSALPSLTNEDHVQGLPSAPLTLVEYGDYACPETGRAFGVVERLQLAFGDELRFAFRHFPLVDEFPRAMPAALLAEAAADAGAFWGMHALLLSHQDTLEDVDLARYADQFGLPDTGGRRSHQERVERDMRSGRASGVTSSPSFFINGVMHEEGFGFDALSVALRRVIGG</sequence>
<dbReference type="RefSeq" id="WP_345130970.1">
    <property type="nucleotide sequence ID" value="NZ_BAABAT010000017.1"/>
</dbReference>
<evidence type="ECO:0000256" key="1">
    <source>
        <dbReference type="SAM" id="MobiDB-lite"/>
    </source>
</evidence>
<reference evidence="4" key="1">
    <citation type="journal article" date="2019" name="Int. J. Syst. Evol. Microbiol.">
        <title>The Global Catalogue of Microorganisms (GCM) 10K type strain sequencing project: providing services to taxonomists for standard genome sequencing and annotation.</title>
        <authorList>
            <consortium name="The Broad Institute Genomics Platform"/>
            <consortium name="The Broad Institute Genome Sequencing Center for Infectious Disease"/>
            <person name="Wu L."/>
            <person name="Ma J."/>
        </authorList>
    </citation>
    <scope>NUCLEOTIDE SEQUENCE [LARGE SCALE GENOMIC DNA]</scope>
    <source>
        <strain evidence="4">JCM 17441</strain>
    </source>
</reference>
<evidence type="ECO:0000313" key="3">
    <source>
        <dbReference type="EMBL" id="GAA4253895.1"/>
    </source>
</evidence>
<comment type="caution">
    <text evidence="3">The sequence shown here is derived from an EMBL/GenBank/DDBJ whole genome shotgun (WGS) entry which is preliminary data.</text>
</comment>
<protein>
    <submittedName>
        <fullName evidence="3">DsbA family protein</fullName>
    </submittedName>
</protein>
<dbReference type="SUPFAM" id="SSF52833">
    <property type="entry name" value="Thioredoxin-like"/>
    <property type="match status" value="1"/>
</dbReference>
<feature type="compositionally biased region" description="Basic and acidic residues" evidence="1">
    <location>
        <begin position="116"/>
        <end position="131"/>
    </location>
</feature>
<name>A0ABP8DE64_9ACTN</name>
<dbReference type="Proteomes" id="UP001500620">
    <property type="component" value="Unassembled WGS sequence"/>
</dbReference>
<evidence type="ECO:0000259" key="2">
    <source>
        <dbReference type="Pfam" id="PF13462"/>
    </source>
</evidence>
<organism evidence="3 4">
    <name type="scientific">Dactylosporangium darangshiense</name>
    <dbReference type="NCBI Taxonomy" id="579108"/>
    <lineage>
        <taxon>Bacteria</taxon>
        <taxon>Bacillati</taxon>
        <taxon>Actinomycetota</taxon>
        <taxon>Actinomycetes</taxon>
        <taxon>Micromonosporales</taxon>
        <taxon>Micromonosporaceae</taxon>
        <taxon>Dactylosporangium</taxon>
    </lineage>
</organism>
<keyword evidence="4" id="KW-1185">Reference proteome</keyword>
<gene>
    <name evidence="3" type="ORF">GCM10022255_056450</name>
</gene>
<evidence type="ECO:0000313" key="4">
    <source>
        <dbReference type="Proteomes" id="UP001500620"/>
    </source>
</evidence>
<dbReference type="CDD" id="cd02972">
    <property type="entry name" value="DsbA_family"/>
    <property type="match status" value="1"/>
</dbReference>
<proteinExistence type="predicted"/>